<evidence type="ECO:0000256" key="8">
    <source>
        <dbReference type="ARBA" id="ARBA00022989"/>
    </source>
</evidence>
<feature type="transmembrane region" description="Helical" evidence="14">
    <location>
        <begin position="364"/>
        <end position="387"/>
    </location>
</feature>
<comment type="similarity">
    <text evidence="11">Belongs to the UlaA family.</text>
</comment>
<evidence type="ECO:0000256" key="12">
    <source>
        <dbReference type="ARBA" id="ARBA00039702"/>
    </source>
</evidence>
<dbReference type="PANTHER" id="PTHR33843">
    <property type="entry name" value="ASCORBATE-SPECIFIC PTS SYSTEM EIIC COMPONENT"/>
    <property type="match status" value="1"/>
</dbReference>
<evidence type="ECO:0000256" key="10">
    <source>
        <dbReference type="ARBA" id="ARBA00037387"/>
    </source>
</evidence>
<keyword evidence="8 14" id="KW-1133">Transmembrane helix</keyword>
<keyword evidence="4" id="KW-1003">Cell membrane</keyword>
<dbReference type="InterPro" id="IPR051562">
    <property type="entry name" value="Ascorbate-PTS_EIIC"/>
</dbReference>
<keyword evidence="6" id="KW-0598">Phosphotransferase system</keyword>
<dbReference type="NCBIfam" id="NF006920">
    <property type="entry name" value="PRK09410.1-2"/>
    <property type="match status" value="1"/>
</dbReference>
<evidence type="ECO:0000313" key="15">
    <source>
        <dbReference type="EMBL" id="ACI18146.1"/>
    </source>
</evidence>
<comment type="subunit">
    <text evidence="2">Homodimer.</text>
</comment>
<evidence type="ECO:0000313" key="16">
    <source>
        <dbReference type="Proteomes" id="UP000001732"/>
    </source>
</evidence>
<evidence type="ECO:0000256" key="4">
    <source>
        <dbReference type="ARBA" id="ARBA00022475"/>
    </source>
</evidence>
<sequence>MSVLNFIVNEILSKPALLVGLMSFVGLVALRKSFSDVLSGTVKTILGFLILSAGASVVISTLGPLEVMVKEAFNLHGVIPTNEAIVALALKDFATEVAAIMALGFVVNLIFALITPAKFVFLTGHHLLYMATVLAVVIGSAGIKGANLIILGAILQGTIATVMPALLHPFTKKLTNDAGFALGHYNSLGYLVSALIGGLVGKGSRSTEDIKVPENLSFLKEPLVITSVVMIIIYVFLALMAGPAVLEEFAEGGNYIMYAIMQGLTFGAAIGIIIYGVRMILAELVPAFQGIAQSLIPNAVPALDCPTVFPYAPNAVVIGFIFSVIGGIVGMFLVGPLGLALIIPGMIPHFFDGGTAGVYGNSTGGLTGAVVGSFVNGLLITFLPALLLSFMGNLGLANTTFGDSDFCWAGILGGSISRLGTTGAYLGIILVSVVLLAIASIVSVRARKSVA</sequence>
<keyword evidence="9 14" id="KW-0472">Membrane</keyword>
<dbReference type="STRING" id="309798.COPRO5265_0847"/>
<keyword evidence="5" id="KW-0762">Sugar transport</keyword>
<comment type="subcellular location">
    <subcellularLocation>
        <location evidence="1">Cell membrane</location>
        <topology evidence="1">Multi-pass membrane protein</topology>
    </subcellularLocation>
</comment>
<evidence type="ECO:0000256" key="6">
    <source>
        <dbReference type="ARBA" id="ARBA00022683"/>
    </source>
</evidence>
<feature type="transmembrane region" description="Helical" evidence="14">
    <location>
        <begin position="97"/>
        <end position="115"/>
    </location>
</feature>
<comment type="function">
    <text evidence="10">The phosphoenolpyruvate-dependent sugar phosphotransferase system (sugar PTS), a major carbohydrate active transport system, catalyzes the phosphorylation of incoming sugar substrates concomitantly with their translocation across the cell membrane. The enzyme II UlaABC PTS system is involved in ascorbate transport.</text>
</comment>
<feature type="transmembrane region" description="Helical" evidence="14">
    <location>
        <begin position="424"/>
        <end position="444"/>
    </location>
</feature>
<evidence type="ECO:0000256" key="7">
    <source>
        <dbReference type="ARBA" id="ARBA00022692"/>
    </source>
</evidence>
<evidence type="ECO:0000256" key="1">
    <source>
        <dbReference type="ARBA" id="ARBA00004651"/>
    </source>
</evidence>
<dbReference type="GO" id="GO:0005886">
    <property type="term" value="C:plasma membrane"/>
    <property type="evidence" value="ECO:0007669"/>
    <property type="project" value="UniProtKB-SubCell"/>
</dbReference>
<evidence type="ECO:0000256" key="14">
    <source>
        <dbReference type="SAM" id="Phobius"/>
    </source>
</evidence>
<keyword evidence="7 14" id="KW-0812">Transmembrane</keyword>
<dbReference type="RefSeq" id="WP_012544796.1">
    <property type="nucleotide sequence ID" value="NC_011295.1"/>
</dbReference>
<reference evidence="15 16" key="2">
    <citation type="journal article" date="2014" name="Genome Announc.">
        <title>Complete Genome Sequence of Coprothermobacter proteolyticus DSM 5265.</title>
        <authorList>
            <person name="Alexiev A."/>
            <person name="Coil D.A."/>
            <person name="Badger J.H."/>
            <person name="Enticknap J."/>
            <person name="Ward N."/>
            <person name="Robb F.T."/>
            <person name="Eisen J.A."/>
        </authorList>
    </citation>
    <scope>NUCLEOTIDE SEQUENCE [LARGE SCALE GENOMIC DNA]</scope>
    <source>
        <strain evidence="16">ATCC 35245 / DSM 5265 / OCM 4 / BT</strain>
    </source>
</reference>
<dbReference type="NCBIfam" id="NF009553">
    <property type="entry name" value="PRK12997.1-5"/>
    <property type="match status" value="1"/>
</dbReference>
<evidence type="ECO:0000256" key="13">
    <source>
        <dbReference type="ARBA" id="ARBA00042859"/>
    </source>
</evidence>
<name>B5Y8T8_COPPD</name>
<evidence type="ECO:0000256" key="9">
    <source>
        <dbReference type="ARBA" id="ARBA00023136"/>
    </source>
</evidence>
<proteinExistence type="inferred from homology"/>
<dbReference type="Pfam" id="PF03611">
    <property type="entry name" value="EIIC-GAT"/>
    <property type="match status" value="1"/>
</dbReference>
<evidence type="ECO:0000256" key="2">
    <source>
        <dbReference type="ARBA" id="ARBA00011738"/>
    </source>
</evidence>
<protein>
    <recommendedName>
        <fullName evidence="12">Ascorbate-specific PTS system EIIC component</fullName>
    </recommendedName>
    <alternativeName>
        <fullName evidence="13">Ascorbate-specific permease IIC component UlaA</fullName>
    </alternativeName>
</protein>
<feature type="transmembrane region" description="Helical" evidence="14">
    <location>
        <begin position="149"/>
        <end position="170"/>
    </location>
</feature>
<dbReference type="Proteomes" id="UP000001732">
    <property type="component" value="Chromosome"/>
</dbReference>
<keyword evidence="3" id="KW-0813">Transport</keyword>
<gene>
    <name evidence="15" type="primary">sgaT</name>
    <name evidence="15" type="ordered locus">COPRO5265_0847</name>
</gene>
<reference evidence="16" key="1">
    <citation type="submission" date="2008-08" db="EMBL/GenBank/DDBJ databases">
        <title>The complete genome sequence of Coprothermobacter proteolyticus strain ATCC 5245 / DSM 5265 / BT.</title>
        <authorList>
            <person name="Dodson R.J."/>
            <person name="Durkin A.S."/>
            <person name="Wu M."/>
            <person name="Eisen J."/>
            <person name="Sutton G."/>
        </authorList>
    </citation>
    <scope>NUCLEOTIDE SEQUENCE [LARGE SCALE GENOMIC DNA]</scope>
    <source>
        <strain evidence="16">ATCC 35245 / DSM 5265 / OCM 4 / BT</strain>
    </source>
</reference>
<dbReference type="GO" id="GO:0009401">
    <property type="term" value="P:phosphoenolpyruvate-dependent sugar phosphotransferase system"/>
    <property type="evidence" value="ECO:0007669"/>
    <property type="project" value="UniProtKB-KW"/>
</dbReference>
<feature type="transmembrane region" description="Helical" evidence="14">
    <location>
        <begin position="255"/>
        <end position="277"/>
    </location>
</feature>
<organism evidence="15 16">
    <name type="scientific">Coprothermobacter proteolyticus (strain ATCC 35245 / DSM 5265 / OCM 4 / BT)</name>
    <dbReference type="NCBI Taxonomy" id="309798"/>
    <lineage>
        <taxon>Bacteria</taxon>
        <taxon>Pseudomonadati</taxon>
        <taxon>Coprothermobacterota</taxon>
        <taxon>Coprothermobacteria</taxon>
        <taxon>Coprothermobacterales</taxon>
        <taxon>Coprothermobacteraceae</taxon>
        <taxon>Coprothermobacter</taxon>
    </lineage>
</organism>
<feature type="transmembrane region" description="Helical" evidence="14">
    <location>
        <begin position="182"/>
        <end position="203"/>
    </location>
</feature>
<dbReference type="InterPro" id="IPR004703">
    <property type="entry name" value="PTS_sugar-sp_permease"/>
</dbReference>
<feature type="transmembrane region" description="Helical" evidence="14">
    <location>
        <begin position="42"/>
        <end position="65"/>
    </location>
</feature>
<evidence type="ECO:0000256" key="11">
    <source>
        <dbReference type="ARBA" id="ARBA00038218"/>
    </source>
</evidence>
<feature type="transmembrane region" description="Helical" evidence="14">
    <location>
        <begin position="127"/>
        <end position="143"/>
    </location>
</feature>
<evidence type="ECO:0000256" key="3">
    <source>
        <dbReference type="ARBA" id="ARBA00022448"/>
    </source>
</evidence>
<dbReference type="OrthoDB" id="9796178at2"/>
<dbReference type="HOGENOM" id="CLU_031784_0_1_9"/>
<dbReference type="AlphaFoldDB" id="B5Y8T8"/>
<feature type="transmembrane region" description="Helical" evidence="14">
    <location>
        <begin position="223"/>
        <end position="246"/>
    </location>
</feature>
<accession>B5Y8T8</accession>
<keyword evidence="16" id="KW-1185">Reference proteome</keyword>
<feature type="transmembrane region" description="Helical" evidence="14">
    <location>
        <begin position="12"/>
        <end position="30"/>
    </location>
</feature>
<dbReference type="eggNOG" id="COG3037">
    <property type="taxonomic scope" value="Bacteria"/>
</dbReference>
<dbReference type="EMBL" id="CP001145">
    <property type="protein sequence ID" value="ACI18146.1"/>
    <property type="molecule type" value="Genomic_DNA"/>
</dbReference>
<evidence type="ECO:0000256" key="5">
    <source>
        <dbReference type="ARBA" id="ARBA00022597"/>
    </source>
</evidence>
<feature type="transmembrane region" description="Helical" evidence="14">
    <location>
        <begin position="316"/>
        <end position="343"/>
    </location>
</feature>
<dbReference type="PANTHER" id="PTHR33843:SF4">
    <property type="entry name" value="ASCORBATE-SPECIFIC PTS SYSTEM EIIC COMPONENT"/>
    <property type="match status" value="1"/>
</dbReference>
<dbReference type="KEGG" id="cpo:COPRO5265_0847"/>